<dbReference type="InterPro" id="IPR007235">
    <property type="entry name" value="Glyco_trans_28_C"/>
</dbReference>
<dbReference type="PANTHER" id="PTHR43025:SF3">
    <property type="entry name" value="MONOGALACTOSYLDIACYLGLYCEROL SYNTHASE 1, CHLOROPLASTIC"/>
    <property type="match status" value="1"/>
</dbReference>
<organism evidence="7 8">
    <name type="scientific">Eiseniibacteriota bacterium</name>
    <dbReference type="NCBI Taxonomy" id="2212470"/>
    <lineage>
        <taxon>Bacteria</taxon>
        <taxon>Candidatus Eiseniibacteriota</taxon>
    </lineage>
</organism>
<dbReference type="GO" id="GO:0016020">
    <property type="term" value="C:membrane"/>
    <property type="evidence" value="ECO:0007669"/>
    <property type="project" value="UniProtKB-SubCell"/>
</dbReference>
<dbReference type="GO" id="GO:0009247">
    <property type="term" value="P:glycolipid biosynthetic process"/>
    <property type="evidence" value="ECO:0007669"/>
    <property type="project" value="InterPro"/>
</dbReference>
<dbReference type="SUPFAM" id="SSF53756">
    <property type="entry name" value="UDP-Glycosyltransferase/glycogen phosphorylase"/>
    <property type="match status" value="1"/>
</dbReference>
<evidence type="ECO:0000259" key="5">
    <source>
        <dbReference type="Pfam" id="PF04101"/>
    </source>
</evidence>
<evidence type="ECO:0000313" key="7">
    <source>
        <dbReference type="EMBL" id="TMQ52477.1"/>
    </source>
</evidence>
<feature type="domain" description="Glycosyl transferase family 28 C-terminal" evidence="5">
    <location>
        <begin position="274"/>
        <end position="392"/>
    </location>
</feature>
<keyword evidence="4" id="KW-0808">Transferase</keyword>
<dbReference type="EMBL" id="VBOT01000032">
    <property type="protein sequence ID" value="TMQ52477.1"/>
    <property type="molecule type" value="Genomic_DNA"/>
</dbReference>
<keyword evidence="3" id="KW-0328">Glycosyltransferase</keyword>
<evidence type="ECO:0000313" key="8">
    <source>
        <dbReference type="Proteomes" id="UP000320184"/>
    </source>
</evidence>
<dbReference type="PANTHER" id="PTHR43025">
    <property type="entry name" value="MONOGALACTOSYLDIACYLGLYCEROL SYNTHASE"/>
    <property type="match status" value="1"/>
</dbReference>
<comment type="similarity">
    <text evidence="2">Belongs to the glycosyltransferase 28 family.</text>
</comment>
<feature type="domain" description="Diacylglycerol glucosyltransferase N-terminal" evidence="6">
    <location>
        <begin position="81"/>
        <end position="249"/>
    </location>
</feature>
<reference evidence="7 8" key="1">
    <citation type="journal article" date="2019" name="Nat. Microbiol.">
        <title>Mediterranean grassland soil C-N compound turnover is dependent on rainfall and depth, and is mediated by genomically divergent microorganisms.</title>
        <authorList>
            <person name="Diamond S."/>
            <person name="Andeer P.F."/>
            <person name="Li Z."/>
            <person name="Crits-Christoph A."/>
            <person name="Burstein D."/>
            <person name="Anantharaman K."/>
            <person name="Lane K.R."/>
            <person name="Thomas B.C."/>
            <person name="Pan C."/>
            <person name="Northen T.R."/>
            <person name="Banfield J.F."/>
        </authorList>
    </citation>
    <scope>NUCLEOTIDE SEQUENCE [LARGE SCALE GENOMIC DNA]</scope>
    <source>
        <strain evidence="7">WS_3</strain>
    </source>
</reference>
<dbReference type="GO" id="GO:0016758">
    <property type="term" value="F:hexosyltransferase activity"/>
    <property type="evidence" value="ECO:0007669"/>
    <property type="project" value="InterPro"/>
</dbReference>
<evidence type="ECO:0000256" key="2">
    <source>
        <dbReference type="ARBA" id="ARBA00006962"/>
    </source>
</evidence>
<protein>
    <recommendedName>
        <fullName evidence="9">Glycosyltransferase</fullName>
    </recommendedName>
</protein>
<evidence type="ECO:0000256" key="1">
    <source>
        <dbReference type="ARBA" id="ARBA00004370"/>
    </source>
</evidence>
<evidence type="ECO:0000256" key="4">
    <source>
        <dbReference type="ARBA" id="ARBA00022679"/>
    </source>
</evidence>
<gene>
    <name evidence="7" type="ORF">E6K73_02740</name>
</gene>
<sequence>MVRVPRIKRLRIPARLTQRWRARLRAQRRWWRRRWRSSSGGEVLFPPAGKGMVAVETLAGAPDLASGRRVAILHATAGSGHKRAAQALASAFSVLSPGISVREVDTLVFASRLYRETYAASYNAMAARAPRLWGVLYRSWESARVNRGTAPVRLALDRLNLRRLVRVVERERPDAVVCTHFLPVEALSPVRGGGRCPAPLYCVITDFTAHPFWAFPHVDRYFVASARVADELAGHGVSPARIEVTGIPVDPRFAEEVGREAARARLGLDPERPVVLVMGGGAGVGPLAELAERIARLPGEPVAVVVCGTNQGLLGEVERLAAAFPGSIRALGFTGEVDVLLEACDVVVSKAGGLTCSEALIKRAPLVIFRPTPGQEVRNAEYLEAAGAALHADSIEDVDRAVHGWLSDAGARERVREIAGRLAAPQAAARIAQRVLEAIPVELGKSA</sequence>
<proteinExistence type="inferred from homology"/>
<evidence type="ECO:0008006" key="9">
    <source>
        <dbReference type="Google" id="ProtNLM"/>
    </source>
</evidence>
<name>A0A538SM92_UNCEI</name>
<dbReference type="InterPro" id="IPR009695">
    <property type="entry name" value="Diacylglyc_glucosyltr_N"/>
</dbReference>
<dbReference type="AlphaFoldDB" id="A0A538SM92"/>
<evidence type="ECO:0000256" key="3">
    <source>
        <dbReference type="ARBA" id="ARBA00022676"/>
    </source>
</evidence>
<comment type="caution">
    <text evidence="7">The sequence shown here is derived from an EMBL/GenBank/DDBJ whole genome shotgun (WGS) entry which is preliminary data.</text>
</comment>
<accession>A0A538SM92</accession>
<dbReference type="Gene3D" id="3.40.50.2000">
    <property type="entry name" value="Glycogen Phosphorylase B"/>
    <property type="match status" value="1"/>
</dbReference>
<dbReference type="Proteomes" id="UP000320184">
    <property type="component" value="Unassembled WGS sequence"/>
</dbReference>
<dbReference type="Pfam" id="PF06925">
    <property type="entry name" value="MGDG_synth"/>
    <property type="match status" value="1"/>
</dbReference>
<comment type="subcellular location">
    <subcellularLocation>
        <location evidence="1">Membrane</location>
    </subcellularLocation>
</comment>
<evidence type="ECO:0000259" key="6">
    <source>
        <dbReference type="Pfam" id="PF06925"/>
    </source>
</evidence>
<dbReference type="Pfam" id="PF04101">
    <property type="entry name" value="Glyco_tran_28_C"/>
    <property type="match status" value="1"/>
</dbReference>
<dbReference type="InterPro" id="IPR050519">
    <property type="entry name" value="Glycosyltransf_28_UgtP"/>
</dbReference>